<feature type="region of interest" description="Disordered" evidence="1">
    <location>
        <begin position="185"/>
        <end position="282"/>
    </location>
</feature>
<dbReference type="RefSeq" id="XP_067755785.1">
    <property type="nucleotide sequence ID" value="XM_067899546.1"/>
</dbReference>
<dbReference type="GeneID" id="94289623"/>
<dbReference type="KEGG" id="phet:94289623"/>
<dbReference type="OrthoDB" id="273598at2759"/>
<organism evidence="2 3">
    <name type="scientific">Porcisia hertigi</name>
    <dbReference type="NCBI Taxonomy" id="2761500"/>
    <lineage>
        <taxon>Eukaryota</taxon>
        <taxon>Discoba</taxon>
        <taxon>Euglenozoa</taxon>
        <taxon>Kinetoplastea</taxon>
        <taxon>Metakinetoplastina</taxon>
        <taxon>Trypanosomatida</taxon>
        <taxon>Trypanosomatidae</taxon>
        <taxon>Leishmaniinae</taxon>
        <taxon>Porcisia</taxon>
    </lineage>
</organism>
<gene>
    <name evidence="2" type="ORF">JKF63_03544</name>
</gene>
<dbReference type="Proteomes" id="UP000674318">
    <property type="component" value="Chromosome 28"/>
</dbReference>
<feature type="region of interest" description="Disordered" evidence="1">
    <location>
        <begin position="385"/>
        <end position="415"/>
    </location>
</feature>
<feature type="compositionally biased region" description="Low complexity" evidence="1">
    <location>
        <begin position="40"/>
        <end position="50"/>
    </location>
</feature>
<reference evidence="2 3" key="1">
    <citation type="submission" date="2021-02" db="EMBL/GenBank/DDBJ databases">
        <title>Porcisia hertigi Genome sequencing and assembly.</title>
        <authorList>
            <person name="Almutairi H."/>
            <person name="Gatherer D."/>
        </authorList>
    </citation>
    <scope>NUCLEOTIDE SEQUENCE [LARGE SCALE GENOMIC DNA]</scope>
    <source>
        <strain evidence="2 3">C119</strain>
    </source>
</reference>
<keyword evidence="3" id="KW-1185">Reference proteome</keyword>
<name>A0A836L699_9TRYP</name>
<feature type="region of interest" description="Disordered" evidence="1">
    <location>
        <begin position="303"/>
        <end position="354"/>
    </location>
</feature>
<feature type="compositionally biased region" description="Polar residues" evidence="1">
    <location>
        <begin position="223"/>
        <end position="249"/>
    </location>
</feature>
<comment type="caution">
    <text evidence="2">The sequence shown here is derived from an EMBL/GenBank/DDBJ whole genome shotgun (WGS) entry which is preliminary data.</text>
</comment>
<protein>
    <submittedName>
        <fullName evidence="2">Uncharacterized protein</fullName>
    </submittedName>
</protein>
<evidence type="ECO:0000313" key="2">
    <source>
        <dbReference type="EMBL" id="KAG5500451.1"/>
    </source>
</evidence>
<proteinExistence type="predicted"/>
<evidence type="ECO:0000313" key="3">
    <source>
        <dbReference type="Proteomes" id="UP000674318"/>
    </source>
</evidence>
<accession>A0A836L699</accession>
<feature type="region of interest" description="Disordered" evidence="1">
    <location>
        <begin position="1"/>
        <end position="74"/>
    </location>
</feature>
<evidence type="ECO:0000256" key="1">
    <source>
        <dbReference type="SAM" id="MobiDB-lite"/>
    </source>
</evidence>
<dbReference type="EMBL" id="JAFJZO010000028">
    <property type="protein sequence ID" value="KAG5500451.1"/>
    <property type="molecule type" value="Genomic_DNA"/>
</dbReference>
<dbReference type="AlphaFoldDB" id="A0A836L699"/>
<sequence>MPFDTVGGLPPMPTHARGATVYYPRQPRVHMPTHAPPQREPVAVAATESSSPPPSVESPGWYAGDSGEGEGRLSTVPMRASSPKALVPFATNDAPPPNPWRQRTTLGELEARQRRDPYGVAQLRPALQVAREYVGNVSDFSKPLLEAYHTAQELAQVTTADTWPLRRSRYLQWLRHAAATALEAQKHRMHPSCEPSEADSNLGPDSGRRPFPKTTDRSDLDSVRTSTFSSCTTPLPRLPSSSLGTSPATMTEPDVRHTDAGASMRRRMDSAGGALPPLSGANPNELAVRHLFRTARMAAASAADGSAATEPPCPAPADEIGSSLSEQSMCDSPRRRSLSCPVGVTAETPTSGGAGAVLCGQEGAGRASADGAIAEVFIDRAAPRVVVPGNSESGGDDDDDDDCSSTPNSATAPPFEYDLGGVLRHRMHRTVALFTASSKHTLDQPPVTTKTHTFLGKARLSTSATTSAPLVKAAVPEVQSLTAGDGEACLAPLVSAASQNAARALQRLLYEEEYERGVLYQLALQSSPARWYSTLLPGGNEGIRFRLIAPPDMFGDEAIRERLRSATRRAAKAIAQPRRDLIAADEARLHAAGRVCDTSSSADPSKCVDHCVGFMVECAAGEKARMFTEWGSLHANLSAQLQLFTEEMEQRRVLLGEFLSCTYPAPCACLSLDLEVLALSAVSLEPTVRPACWYASVVLGRHRDILQQELLECYKAERNGLYGLYKVVFFALYCYDKLVTEEARCFERMLHYHEFCLRVAASRVHEQVLPRSEGSPPDGAVAPRALPSDTTARISGRRALQWVSPESVLLPRTGAGVLCRRDSRMWRLRQRRLRHCALTDSPFFSYLVYTDLLSTAAAEEKVRKMISDAQTTEHTDLRQHMIAEEALARLCESESRCRGGISMGQDEGRASICAGPFTEICQLHSTKALAAQAGTGAQTPEAVRQEFVATAVAEKTAVATGEMMQYQAIARNVWQHLLALLVADRSAVQSAATSREWLNRQQHVSLFNSEHRLRNGIALLEEVDARARITEALKASLKKARKLEALRLREETASALSRAQDARDAQETAGRARLRQGEWPGNPRRRPSANKQADAVDHSTLAMALEEDFEAFLPSSWK</sequence>
<feature type="compositionally biased region" description="Acidic residues" evidence="1">
    <location>
        <begin position="394"/>
        <end position="403"/>
    </location>
</feature>
<feature type="region of interest" description="Disordered" evidence="1">
    <location>
        <begin position="1056"/>
        <end position="1098"/>
    </location>
</feature>